<name>M1WDE1_CLAP2</name>
<keyword evidence="2" id="KW-1185">Reference proteome</keyword>
<dbReference type="AlphaFoldDB" id="M1WDE1"/>
<proteinExistence type="predicted"/>
<dbReference type="STRING" id="1111077.M1WDE1"/>
<evidence type="ECO:0000313" key="1">
    <source>
        <dbReference type="EMBL" id="CCE32123.1"/>
    </source>
</evidence>
<dbReference type="OrthoDB" id="5370478at2759"/>
<dbReference type="HOGENOM" id="CLU_1610585_0_0_1"/>
<gene>
    <name evidence="1" type="ORF">CPUR_05982</name>
</gene>
<reference evidence="1 2" key="1">
    <citation type="journal article" date="2013" name="PLoS Genet.">
        <title>Plant-symbiotic fungi as chemical engineers: Multi-genome analysis of the Clavicipitaceae reveals dynamics of alkaloid loci.</title>
        <authorList>
            <person name="Schardl C.L."/>
            <person name="Young C.A."/>
            <person name="Hesse U."/>
            <person name="Amyotte S.G."/>
            <person name="Andreeva K."/>
            <person name="Calie P.J."/>
            <person name="Fleetwood D.J."/>
            <person name="Haws D.C."/>
            <person name="Moore N."/>
            <person name="Oeser B."/>
            <person name="Panaccione D.G."/>
            <person name="Schweri K.K."/>
            <person name="Voisey C.R."/>
            <person name="Farman M.L."/>
            <person name="Jaromczyk J.W."/>
            <person name="Roe B.A."/>
            <person name="O'Sullivan D.M."/>
            <person name="Scott B."/>
            <person name="Tudzynski P."/>
            <person name="An Z."/>
            <person name="Arnaoudova E.G."/>
            <person name="Bullock C.T."/>
            <person name="Charlton N.D."/>
            <person name="Chen L."/>
            <person name="Cox M."/>
            <person name="Dinkins R.D."/>
            <person name="Florea S."/>
            <person name="Glenn A.E."/>
            <person name="Gordon A."/>
            <person name="Gueldener U."/>
            <person name="Harris D.R."/>
            <person name="Hollin W."/>
            <person name="Jaromczyk J."/>
            <person name="Johnson R.D."/>
            <person name="Khan A.K."/>
            <person name="Leistner E."/>
            <person name="Leuchtmann A."/>
            <person name="Li C."/>
            <person name="Liu J."/>
            <person name="Liu J."/>
            <person name="Liu M."/>
            <person name="Mace W."/>
            <person name="Machado C."/>
            <person name="Nagabhyru P."/>
            <person name="Pan J."/>
            <person name="Schmid J."/>
            <person name="Sugawara K."/>
            <person name="Steiner U."/>
            <person name="Takach J.E."/>
            <person name="Tanaka E."/>
            <person name="Webb J.S."/>
            <person name="Wilson E.V."/>
            <person name="Wiseman J.L."/>
            <person name="Yoshida R."/>
            <person name="Zeng Z."/>
        </authorList>
    </citation>
    <scope>NUCLEOTIDE SEQUENCE [LARGE SCALE GENOMIC DNA]</scope>
    <source>
        <strain evidence="1 2">20.1</strain>
    </source>
</reference>
<dbReference type="VEuPathDB" id="FungiDB:CPUR_05982"/>
<dbReference type="EMBL" id="CAGA01000038">
    <property type="protein sequence ID" value="CCE32123.1"/>
    <property type="molecule type" value="Genomic_DNA"/>
</dbReference>
<accession>M1WDE1</accession>
<comment type="caution">
    <text evidence="1">The sequence shown here is derived from an EMBL/GenBank/DDBJ whole genome shotgun (WGS) entry which is preliminary data.</text>
</comment>
<protein>
    <submittedName>
        <fullName evidence="1">Uncharacterized protein</fullName>
    </submittedName>
</protein>
<evidence type="ECO:0000313" key="2">
    <source>
        <dbReference type="Proteomes" id="UP000016801"/>
    </source>
</evidence>
<sequence length="165" mass="18965">MGQSSELLDVTQLKALNIGWWLRYFLSTLESEPRGPVEQPVLEAPPLRGDATAMKVSNNYLTQPNAFRRFGTKHPSFGAVSAGDLNFYVFEYPRMNLGGSPDAKEHLEMCLESTWTQATEDCIRFQGKSRVDFDIFINLSTSSAWWIVQMSTIERFRVRKDHQRR</sequence>
<dbReference type="Proteomes" id="UP000016801">
    <property type="component" value="Unassembled WGS sequence"/>
</dbReference>
<organism evidence="1 2">
    <name type="scientific">Claviceps purpurea (strain 20.1)</name>
    <name type="common">Ergot fungus</name>
    <name type="synonym">Sphacelia segetum</name>
    <dbReference type="NCBI Taxonomy" id="1111077"/>
    <lineage>
        <taxon>Eukaryota</taxon>
        <taxon>Fungi</taxon>
        <taxon>Dikarya</taxon>
        <taxon>Ascomycota</taxon>
        <taxon>Pezizomycotina</taxon>
        <taxon>Sordariomycetes</taxon>
        <taxon>Hypocreomycetidae</taxon>
        <taxon>Hypocreales</taxon>
        <taxon>Clavicipitaceae</taxon>
        <taxon>Claviceps</taxon>
    </lineage>
</organism>